<evidence type="ECO:0000259" key="2">
    <source>
        <dbReference type="Pfam" id="PF21338"/>
    </source>
</evidence>
<dbReference type="InterPro" id="IPR013500">
    <property type="entry name" value="TopoI_cat_euk"/>
</dbReference>
<dbReference type="Pfam" id="PF21338">
    <property type="entry name" value="Top1B_N_bact"/>
    <property type="match status" value="1"/>
</dbReference>
<protein>
    <submittedName>
        <fullName evidence="3">DNA topoisomerase IB</fullName>
    </submittedName>
</protein>
<dbReference type="RefSeq" id="WP_344781546.1">
    <property type="nucleotide sequence ID" value="NZ_BAABAF010000004.1"/>
</dbReference>
<dbReference type="InterPro" id="IPR035447">
    <property type="entry name" value="DNA_topo_I_N_sf"/>
</dbReference>
<dbReference type="PROSITE" id="PS52038">
    <property type="entry name" value="TOPO_IB_2"/>
    <property type="match status" value="1"/>
</dbReference>
<dbReference type="InterPro" id="IPR049331">
    <property type="entry name" value="Top1B_N_bact"/>
</dbReference>
<organism evidence="3 4">
    <name type="scientific">Microbacterium kribbense</name>
    <dbReference type="NCBI Taxonomy" id="433645"/>
    <lineage>
        <taxon>Bacteria</taxon>
        <taxon>Bacillati</taxon>
        <taxon>Actinomycetota</taxon>
        <taxon>Actinomycetes</taxon>
        <taxon>Micrococcales</taxon>
        <taxon>Microbacteriaceae</taxon>
        <taxon>Microbacterium</taxon>
    </lineage>
</organism>
<dbReference type="EMBL" id="BAABAF010000004">
    <property type="protein sequence ID" value="GAA3760925.1"/>
    <property type="molecule type" value="Genomic_DNA"/>
</dbReference>
<comment type="caution">
    <text evidence="3">The sequence shown here is derived from an EMBL/GenBank/DDBJ whole genome shotgun (WGS) entry which is preliminary data.</text>
</comment>
<sequence>MARLARVRPRVDAGYRRVRAGSGFRYLDESGRDVARADRRRIRGLAIPPAWEDVWISAAPLGHIQAVGTDEAGRTQYLYHPRWRACQDRGKFARALALAEALPRARGHVTSALRRGTLDRDHALAVAFRLLDEAAPRVGSDRYLARHGSRGLTTLRRRDAVIAASTVTLSFPAKSGRRALLEIDDADLAAALQALTVGAPRAPLLWYLVGRRHVRLTPADVNAHIREITGGDFTAKDFRTLHGTILAADALAQIGPADDARMRKHAEALAVRAVAQSLGNTPAVARGSYIAPGVFTAYRTGRLLELGPRPESAIRRLLIDGRSG</sequence>
<accession>A0ABP7GAZ0</accession>
<name>A0ABP7GAZ0_9MICO</name>
<evidence type="ECO:0000313" key="3">
    <source>
        <dbReference type="EMBL" id="GAA3760925.1"/>
    </source>
</evidence>
<gene>
    <name evidence="3" type="ORF">GCM10022240_11860</name>
</gene>
<feature type="domain" description="DNA topoisomerase IB N-terminal" evidence="2">
    <location>
        <begin position="23"/>
        <end position="70"/>
    </location>
</feature>
<dbReference type="Pfam" id="PF01028">
    <property type="entry name" value="Topoisom_I"/>
    <property type="match status" value="1"/>
</dbReference>
<keyword evidence="4" id="KW-1185">Reference proteome</keyword>
<feature type="domain" description="DNA topoisomerase I catalytic core eukaryotic-type" evidence="1">
    <location>
        <begin position="83"/>
        <end position="285"/>
    </location>
</feature>
<proteinExistence type="predicted"/>
<reference evidence="4" key="1">
    <citation type="journal article" date="2019" name="Int. J. Syst. Evol. Microbiol.">
        <title>The Global Catalogue of Microorganisms (GCM) 10K type strain sequencing project: providing services to taxonomists for standard genome sequencing and annotation.</title>
        <authorList>
            <consortium name="The Broad Institute Genomics Platform"/>
            <consortium name="The Broad Institute Genome Sequencing Center for Infectious Disease"/>
            <person name="Wu L."/>
            <person name="Ma J."/>
        </authorList>
    </citation>
    <scope>NUCLEOTIDE SEQUENCE [LARGE SCALE GENOMIC DNA]</scope>
    <source>
        <strain evidence="4">JCM 16950</strain>
    </source>
</reference>
<dbReference type="InterPro" id="IPR014711">
    <property type="entry name" value="TopoI_cat_a-hlx-sub_euk"/>
</dbReference>
<dbReference type="SUPFAM" id="SSF55869">
    <property type="entry name" value="DNA topoisomerase I domain"/>
    <property type="match status" value="1"/>
</dbReference>
<dbReference type="Gene3D" id="3.90.15.10">
    <property type="entry name" value="Topoisomerase I, Chain A, domain 3"/>
    <property type="match status" value="1"/>
</dbReference>
<dbReference type="Gene3D" id="1.10.132.120">
    <property type="match status" value="1"/>
</dbReference>
<evidence type="ECO:0000313" key="4">
    <source>
        <dbReference type="Proteomes" id="UP001500540"/>
    </source>
</evidence>
<dbReference type="SUPFAM" id="SSF56349">
    <property type="entry name" value="DNA breaking-rejoining enzymes"/>
    <property type="match status" value="1"/>
</dbReference>
<dbReference type="Proteomes" id="UP001500540">
    <property type="component" value="Unassembled WGS sequence"/>
</dbReference>
<dbReference type="Gene3D" id="3.30.66.10">
    <property type="entry name" value="DNA topoisomerase I domain"/>
    <property type="match status" value="1"/>
</dbReference>
<evidence type="ECO:0000259" key="1">
    <source>
        <dbReference type="Pfam" id="PF01028"/>
    </source>
</evidence>
<dbReference type="InterPro" id="IPR011010">
    <property type="entry name" value="DNA_brk_join_enz"/>
</dbReference>